<dbReference type="OMA" id="ALQPTEW"/>
<dbReference type="HOGENOM" id="CLU_049633_3_0_1"/>
<dbReference type="InterPro" id="IPR013744">
    <property type="entry name" value="SidJ"/>
</dbReference>
<dbReference type="OrthoDB" id="10034502at2759"/>
<dbReference type="PANTHER" id="PTHR31591">
    <property type="entry name" value="UPF0613 PROTEIN PB24D3.06C"/>
    <property type="match status" value="1"/>
</dbReference>
<dbReference type="Pfam" id="PF08538">
    <property type="entry name" value="DUF1749"/>
    <property type="match status" value="1"/>
</dbReference>
<dbReference type="RefSeq" id="XP_007842084.1">
    <property type="nucleotide sequence ID" value="XM_007843893.1"/>
</dbReference>
<dbReference type="InterPro" id="IPR029058">
    <property type="entry name" value="AB_hydrolase_fold"/>
</dbReference>
<name>W3WG69_PESFW</name>
<evidence type="ECO:0008006" key="3">
    <source>
        <dbReference type="Google" id="ProtNLM"/>
    </source>
</evidence>
<dbReference type="GeneID" id="19280325"/>
<sequence>MIGFSQFWPKGGMPGILHHYTETLVTFEYASPNAHQPHSILFIGGLSDGLATTSYTHDIIKTLETTEWSFFTLNLSSSYSAWGLGHLDRDTDEIAHCIRYIKSYKAAKYGSGTTHADAKVVLMGHSSGSQDVLHYLYRPNPHRNRPVFDPELVHLERPVIDGAILQAPVSDRDAFAWVLHEGFLGRSPEELRQTYDTLVSMAREIVAQNDRYDVVLPIELCSQFSFVSPVSARRFLSLASPDSPGSPSEEDLFSADLSDEEYAKTFGKIQERGLLRGRLMVAPGGKDQTVPDWVDKDALLAKWRRITDHDEKYQVWDQENSGIVPGASHALSDDDQAEPRRFLADRVLNFLQSAAGRSDRSC</sequence>
<reference evidence="2" key="1">
    <citation type="journal article" date="2015" name="BMC Genomics">
        <title>Genomic and transcriptomic analysis of the endophytic fungus Pestalotiopsis fici reveals its lifestyle and high potential for synthesis of natural products.</title>
        <authorList>
            <person name="Wang X."/>
            <person name="Zhang X."/>
            <person name="Liu L."/>
            <person name="Xiang M."/>
            <person name="Wang W."/>
            <person name="Sun X."/>
            <person name="Che Y."/>
            <person name="Guo L."/>
            <person name="Liu G."/>
            <person name="Guo L."/>
            <person name="Wang C."/>
            <person name="Yin W.B."/>
            <person name="Stadler M."/>
            <person name="Zhang X."/>
            <person name="Liu X."/>
        </authorList>
    </citation>
    <scope>NUCLEOTIDE SEQUENCE [LARGE SCALE GENOMIC DNA]</scope>
    <source>
        <strain evidence="2">W106-1 / CGMCC3.15140</strain>
    </source>
</reference>
<protein>
    <recommendedName>
        <fullName evidence="3">Siderophore biosynthesis lipase/esterase</fullName>
    </recommendedName>
</protein>
<dbReference type="eggNOG" id="KOG4840">
    <property type="taxonomic scope" value="Eukaryota"/>
</dbReference>
<dbReference type="PANTHER" id="PTHR31591:SF1">
    <property type="entry name" value="UPF0613 PROTEIN PB24D3.06C"/>
    <property type="match status" value="1"/>
</dbReference>
<dbReference type="Proteomes" id="UP000030651">
    <property type="component" value="Unassembled WGS sequence"/>
</dbReference>
<accession>W3WG69</accession>
<dbReference type="AlphaFoldDB" id="W3WG69"/>
<dbReference type="InParanoid" id="W3WG69"/>
<dbReference type="EMBL" id="KI912125">
    <property type="protein sequence ID" value="ETS72920.1"/>
    <property type="molecule type" value="Genomic_DNA"/>
</dbReference>
<dbReference type="KEGG" id="pfy:PFICI_15312"/>
<keyword evidence="2" id="KW-1185">Reference proteome</keyword>
<gene>
    <name evidence="1" type="ORF">PFICI_15312</name>
</gene>
<organism evidence="1 2">
    <name type="scientific">Pestalotiopsis fici (strain W106-1 / CGMCC3.15140)</name>
    <dbReference type="NCBI Taxonomy" id="1229662"/>
    <lineage>
        <taxon>Eukaryota</taxon>
        <taxon>Fungi</taxon>
        <taxon>Dikarya</taxon>
        <taxon>Ascomycota</taxon>
        <taxon>Pezizomycotina</taxon>
        <taxon>Sordariomycetes</taxon>
        <taxon>Xylariomycetidae</taxon>
        <taxon>Amphisphaeriales</taxon>
        <taxon>Sporocadaceae</taxon>
        <taxon>Pestalotiopsis</taxon>
    </lineage>
</organism>
<evidence type="ECO:0000313" key="1">
    <source>
        <dbReference type="EMBL" id="ETS72920.1"/>
    </source>
</evidence>
<evidence type="ECO:0000313" key="2">
    <source>
        <dbReference type="Proteomes" id="UP000030651"/>
    </source>
</evidence>
<proteinExistence type="predicted"/>
<dbReference type="Gene3D" id="3.40.50.1820">
    <property type="entry name" value="alpha/beta hydrolase"/>
    <property type="match status" value="1"/>
</dbReference>
<dbReference type="SUPFAM" id="SSF53474">
    <property type="entry name" value="alpha/beta-Hydrolases"/>
    <property type="match status" value="1"/>
</dbReference>